<dbReference type="GO" id="GO:0032259">
    <property type="term" value="P:methylation"/>
    <property type="evidence" value="ECO:0007669"/>
    <property type="project" value="UniProtKB-KW"/>
</dbReference>
<evidence type="ECO:0000313" key="6">
    <source>
        <dbReference type="EMBL" id="KJZ73304.1"/>
    </source>
</evidence>
<dbReference type="SUPFAM" id="SSF53335">
    <property type="entry name" value="S-adenosyl-L-methionine-dependent methyltransferases"/>
    <property type="match status" value="1"/>
</dbReference>
<protein>
    <recommendedName>
        <fullName evidence="5">O-methyltransferase C-terminal domain-containing protein</fullName>
    </recommendedName>
</protein>
<organism evidence="6 7">
    <name type="scientific">Hirsutella minnesotensis 3608</name>
    <dbReference type="NCBI Taxonomy" id="1043627"/>
    <lineage>
        <taxon>Eukaryota</taxon>
        <taxon>Fungi</taxon>
        <taxon>Dikarya</taxon>
        <taxon>Ascomycota</taxon>
        <taxon>Pezizomycotina</taxon>
        <taxon>Sordariomycetes</taxon>
        <taxon>Hypocreomycetidae</taxon>
        <taxon>Hypocreales</taxon>
        <taxon>Ophiocordycipitaceae</taxon>
        <taxon>Hirsutella</taxon>
    </lineage>
</organism>
<keyword evidence="3" id="KW-0949">S-adenosyl-L-methionine</keyword>
<accession>A0A0F8A4B8</accession>
<keyword evidence="1" id="KW-0489">Methyltransferase</keyword>
<evidence type="ECO:0000259" key="5">
    <source>
        <dbReference type="Pfam" id="PF00891"/>
    </source>
</evidence>
<keyword evidence="2" id="KW-0808">Transferase</keyword>
<dbReference type="SUPFAM" id="SSF46785">
    <property type="entry name" value="Winged helix' DNA-binding domain"/>
    <property type="match status" value="1"/>
</dbReference>
<keyword evidence="7" id="KW-1185">Reference proteome</keyword>
<dbReference type="InterPro" id="IPR016461">
    <property type="entry name" value="COMT-like"/>
</dbReference>
<evidence type="ECO:0000256" key="2">
    <source>
        <dbReference type="ARBA" id="ARBA00022679"/>
    </source>
</evidence>
<proteinExistence type="predicted"/>
<name>A0A0F8A4B8_9HYPO</name>
<sequence length="392" mass="43016">MAISKMDSSVDLEVAKRPTDMEAVARLLEEITRGVQALTTGAKVNRRELVLRCRSLAQAMETPRETMLRHTCADPGALGALSFGVDSGLWALMAKNGDGPQKVADLAAKLGVNPVLLTMGHIVETGEDEYKTTNFAKAVSLPLLGNGYLAMQTRPLTWAFVPKGTARVPESCVSTNSPEGGMEKPDRCQGHGHDVRLRHRHGHVCLGQRPWMDPSIYPVHDRLIDGADESPEAPFLVDIGGCMGEVLGDFKRRHPEAPGKLILQDLPEVVDQAKGLEKTITAMAYDFHDLQPVKAARAYYLRYILHDWPDHVCESILSRVKEAMKPGYSRLLINEHVIPPTGSRWEATGLDMVMLAVFSSKERTLHNWRDLLEARLGSGSSRFGTAIGACPA</sequence>
<dbReference type="AlphaFoldDB" id="A0A0F8A4B8"/>
<dbReference type="PANTHER" id="PTHR43712">
    <property type="entry name" value="PUTATIVE (AFU_ORTHOLOGUE AFUA_4G14580)-RELATED"/>
    <property type="match status" value="1"/>
</dbReference>
<dbReference type="PROSITE" id="PS51683">
    <property type="entry name" value="SAM_OMT_II"/>
    <property type="match status" value="1"/>
</dbReference>
<dbReference type="GO" id="GO:0008171">
    <property type="term" value="F:O-methyltransferase activity"/>
    <property type="evidence" value="ECO:0007669"/>
    <property type="project" value="InterPro"/>
</dbReference>
<gene>
    <name evidence="6" type="ORF">HIM_07308</name>
</gene>
<dbReference type="PANTHER" id="PTHR43712:SF17">
    <property type="entry name" value="O-METHYLTRANSFERASE"/>
    <property type="match status" value="1"/>
</dbReference>
<dbReference type="OrthoDB" id="2410195at2759"/>
<dbReference type="Proteomes" id="UP000054481">
    <property type="component" value="Unassembled WGS sequence"/>
</dbReference>
<evidence type="ECO:0000256" key="4">
    <source>
        <dbReference type="SAM" id="MobiDB-lite"/>
    </source>
</evidence>
<evidence type="ECO:0000256" key="1">
    <source>
        <dbReference type="ARBA" id="ARBA00022603"/>
    </source>
</evidence>
<dbReference type="InterPro" id="IPR036390">
    <property type="entry name" value="WH_DNA-bd_sf"/>
</dbReference>
<feature type="region of interest" description="Disordered" evidence="4">
    <location>
        <begin position="169"/>
        <end position="191"/>
    </location>
</feature>
<dbReference type="InterPro" id="IPR001077">
    <property type="entry name" value="COMT_C"/>
</dbReference>
<evidence type="ECO:0000256" key="3">
    <source>
        <dbReference type="ARBA" id="ARBA00022691"/>
    </source>
</evidence>
<evidence type="ECO:0000313" key="7">
    <source>
        <dbReference type="Proteomes" id="UP000054481"/>
    </source>
</evidence>
<feature type="compositionally biased region" description="Basic and acidic residues" evidence="4">
    <location>
        <begin position="181"/>
        <end position="191"/>
    </location>
</feature>
<reference evidence="6 7" key="1">
    <citation type="journal article" date="2014" name="Genome Biol. Evol.">
        <title>Comparative genomics and transcriptomics analyses reveal divergent lifestyle features of nematode endoparasitic fungus Hirsutella minnesotensis.</title>
        <authorList>
            <person name="Lai Y."/>
            <person name="Liu K."/>
            <person name="Zhang X."/>
            <person name="Zhang X."/>
            <person name="Li K."/>
            <person name="Wang N."/>
            <person name="Shu C."/>
            <person name="Wu Y."/>
            <person name="Wang C."/>
            <person name="Bushley K.E."/>
            <person name="Xiang M."/>
            <person name="Liu X."/>
        </authorList>
    </citation>
    <scope>NUCLEOTIDE SEQUENCE [LARGE SCALE GENOMIC DNA]</scope>
    <source>
        <strain evidence="6 7">3608</strain>
    </source>
</reference>
<dbReference type="Gene3D" id="3.40.50.150">
    <property type="entry name" value="Vaccinia Virus protein VP39"/>
    <property type="match status" value="1"/>
</dbReference>
<dbReference type="InterPro" id="IPR029063">
    <property type="entry name" value="SAM-dependent_MTases_sf"/>
</dbReference>
<dbReference type="EMBL" id="KQ030536">
    <property type="protein sequence ID" value="KJZ73304.1"/>
    <property type="molecule type" value="Genomic_DNA"/>
</dbReference>
<dbReference type="Pfam" id="PF00891">
    <property type="entry name" value="Methyltransf_2"/>
    <property type="match status" value="1"/>
</dbReference>
<feature type="domain" description="O-methyltransferase C-terminal" evidence="5">
    <location>
        <begin position="234"/>
        <end position="373"/>
    </location>
</feature>